<organism evidence="1">
    <name type="scientific">freshwater sediment metagenome</name>
    <dbReference type="NCBI Taxonomy" id="556182"/>
    <lineage>
        <taxon>unclassified sequences</taxon>
        <taxon>metagenomes</taxon>
        <taxon>ecological metagenomes</taxon>
    </lineage>
</organism>
<evidence type="ECO:0008006" key="2">
    <source>
        <dbReference type="Google" id="ProtNLM"/>
    </source>
</evidence>
<protein>
    <recommendedName>
        <fullName evidence="2">Sulfite:cytochrome C oxidoreductase subunit B</fullName>
    </recommendedName>
</protein>
<dbReference type="GO" id="GO:0020037">
    <property type="term" value="F:heme binding"/>
    <property type="evidence" value="ECO:0007669"/>
    <property type="project" value="InterPro"/>
</dbReference>
<dbReference type="GO" id="GO:0009055">
    <property type="term" value="F:electron transfer activity"/>
    <property type="evidence" value="ECO:0007669"/>
    <property type="project" value="InterPro"/>
</dbReference>
<dbReference type="Gene3D" id="1.10.760.10">
    <property type="entry name" value="Cytochrome c-like domain"/>
    <property type="match status" value="1"/>
</dbReference>
<dbReference type="AlphaFoldDB" id="A0AA48LYK8"/>
<dbReference type="SUPFAM" id="SSF46626">
    <property type="entry name" value="Cytochrome c"/>
    <property type="match status" value="1"/>
</dbReference>
<evidence type="ECO:0000313" key="1">
    <source>
        <dbReference type="EMBL" id="CAJ0849479.1"/>
    </source>
</evidence>
<dbReference type="InterPro" id="IPR036909">
    <property type="entry name" value="Cyt_c-like_dom_sf"/>
</dbReference>
<gene>
    <name evidence="1" type="ORF">AMST5_00131</name>
</gene>
<name>A0AA48LYK8_9ZZZZ</name>
<reference evidence="1" key="1">
    <citation type="submission" date="2023-07" db="EMBL/GenBank/DDBJ databases">
        <authorList>
            <person name="Pelsma A.J. K."/>
        </authorList>
    </citation>
    <scope>NUCLEOTIDE SEQUENCE</scope>
</reference>
<sequence length="102" mass="11262">MTKRMISSLALWAGFIVTGATLAEPLSYKLPDDVAAFRPGPGSEVAQSNCLSCHSADYINFQPPKKGQSFWEAEVQKMIKVYQAPIDEMDAKAIADYLARTY</sequence>
<accession>A0AA48LYK8</accession>
<dbReference type="EMBL" id="OY288114">
    <property type="protein sequence ID" value="CAJ0849479.1"/>
    <property type="molecule type" value="Genomic_DNA"/>
</dbReference>
<proteinExistence type="predicted"/>